<evidence type="ECO:0000256" key="3">
    <source>
        <dbReference type="ARBA" id="ARBA00022692"/>
    </source>
</evidence>
<dbReference type="OrthoDB" id="432685at2759"/>
<reference evidence="7" key="1">
    <citation type="journal article" date="2020" name="Nat. Commun.">
        <title>Large-scale genome sequencing of mycorrhizal fungi provides insights into the early evolution of symbiotic traits.</title>
        <authorList>
            <person name="Miyauchi S."/>
            <person name="Kiss E."/>
            <person name="Kuo A."/>
            <person name="Drula E."/>
            <person name="Kohler A."/>
            <person name="Sanchez-Garcia M."/>
            <person name="Morin E."/>
            <person name="Andreopoulos B."/>
            <person name="Barry K.W."/>
            <person name="Bonito G."/>
            <person name="Buee M."/>
            <person name="Carver A."/>
            <person name="Chen C."/>
            <person name="Cichocki N."/>
            <person name="Clum A."/>
            <person name="Culley D."/>
            <person name="Crous P.W."/>
            <person name="Fauchery L."/>
            <person name="Girlanda M."/>
            <person name="Hayes R.D."/>
            <person name="Keri Z."/>
            <person name="LaButti K."/>
            <person name="Lipzen A."/>
            <person name="Lombard V."/>
            <person name="Magnuson J."/>
            <person name="Maillard F."/>
            <person name="Murat C."/>
            <person name="Nolan M."/>
            <person name="Ohm R.A."/>
            <person name="Pangilinan J."/>
            <person name="Pereira M.F."/>
            <person name="Perotto S."/>
            <person name="Peter M."/>
            <person name="Pfister S."/>
            <person name="Riley R."/>
            <person name="Sitrit Y."/>
            <person name="Stielow J.B."/>
            <person name="Szollosi G."/>
            <person name="Zifcakova L."/>
            <person name="Stursova M."/>
            <person name="Spatafora J.W."/>
            <person name="Tedersoo L."/>
            <person name="Vaario L.M."/>
            <person name="Yamada A."/>
            <person name="Yan M."/>
            <person name="Wang P."/>
            <person name="Xu J."/>
            <person name="Bruns T."/>
            <person name="Baldrian P."/>
            <person name="Vilgalys R."/>
            <person name="Dunand C."/>
            <person name="Henrissat B."/>
            <person name="Grigoriev I.V."/>
            <person name="Hibbett D."/>
            <person name="Nagy L.G."/>
            <person name="Martin F.M."/>
        </authorList>
    </citation>
    <scope>NUCLEOTIDE SEQUENCE</scope>
    <source>
        <strain evidence="7">UP504</strain>
    </source>
</reference>
<dbReference type="InterPro" id="IPR005226">
    <property type="entry name" value="UPF0014_fam"/>
</dbReference>
<keyword evidence="3 6" id="KW-0812">Transmembrane</keyword>
<feature type="transmembrane region" description="Helical" evidence="6">
    <location>
        <begin position="134"/>
        <end position="157"/>
    </location>
</feature>
<feature type="transmembrane region" description="Helical" evidence="6">
    <location>
        <begin position="101"/>
        <end position="122"/>
    </location>
</feature>
<keyword evidence="4 6" id="KW-1133">Transmembrane helix</keyword>
<comment type="caution">
    <text evidence="7">The sequence shown here is derived from an EMBL/GenBank/DDBJ whole genome shotgun (WGS) entry which is preliminary data.</text>
</comment>
<evidence type="ECO:0000256" key="2">
    <source>
        <dbReference type="ARBA" id="ARBA00005268"/>
    </source>
</evidence>
<organism evidence="7 8">
    <name type="scientific">Hydnum rufescens UP504</name>
    <dbReference type="NCBI Taxonomy" id="1448309"/>
    <lineage>
        <taxon>Eukaryota</taxon>
        <taxon>Fungi</taxon>
        <taxon>Dikarya</taxon>
        <taxon>Basidiomycota</taxon>
        <taxon>Agaricomycotina</taxon>
        <taxon>Agaricomycetes</taxon>
        <taxon>Cantharellales</taxon>
        <taxon>Hydnaceae</taxon>
        <taxon>Hydnum</taxon>
    </lineage>
</organism>
<comment type="subcellular location">
    <subcellularLocation>
        <location evidence="1">Membrane</location>
        <topology evidence="1">Multi-pass membrane protein</topology>
    </subcellularLocation>
</comment>
<keyword evidence="5 6" id="KW-0472">Membrane</keyword>
<dbReference type="Proteomes" id="UP000886523">
    <property type="component" value="Unassembled WGS sequence"/>
</dbReference>
<comment type="similarity">
    <text evidence="2">Belongs to the UPF0014 family.</text>
</comment>
<proteinExistence type="inferred from homology"/>
<dbReference type="PANTHER" id="PTHR30028">
    <property type="entry name" value="UPF0014 INNER MEMBRANE PROTEIN YBBM-RELATED"/>
    <property type="match status" value="1"/>
</dbReference>
<dbReference type="GO" id="GO:0005886">
    <property type="term" value="C:plasma membrane"/>
    <property type="evidence" value="ECO:0007669"/>
    <property type="project" value="TreeGrafter"/>
</dbReference>
<keyword evidence="8" id="KW-1185">Reference proteome</keyword>
<feature type="transmembrane region" description="Helical" evidence="6">
    <location>
        <begin position="70"/>
        <end position="89"/>
    </location>
</feature>
<dbReference type="Pfam" id="PF03649">
    <property type="entry name" value="UPF0014"/>
    <property type="match status" value="1"/>
</dbReference>
<evidence type="ECO:0000256" key="6">
    <source>
        <dbReference type="SAM" id="Phobius"/>
    </source>
</evidence>
<feature type="transmembrane region" description="Helical" evidence="6">
    <location>
        <begin position="12"/>
        <end position="33"/>
    </location>
</feature>
<accession>A0A9P6BBB3</accession>
<evidence type="ECO:0000256" key="4">
    <source>
        <dbReference type="ARBA" id="ARBA00022989"/>
    </source>
</evidence>
<dbReference type="PANTHER" id="PTHR30028:SF0">
    <property type="entry name" value="PROTEIN ALUMINUM SENSITIVE 3"/>
    <property type="match status" value="1"/>
</dbReference>
<gene>
    <name evidence="7" type="ORF">BS47DRAFT_1374998</name>
</gene>
<evidence type="ECO:0000313" key="7">
    <source>
        <dbReference type="EMBL" id="KAF9519691.1"/>
    </source>
</evidence>
<sequence>MDPAPPSSTTHLGWSNVAIGFAFIVADVFLSVVLGVQVGSSLFTAAVRCVLQLSVMGLVLQSVFEAKHGLAVTAITLLLVSLGTFEVVINKSKRRFSGMTPAVFASMVVSTVPVAVLGTRFAMGISPFWIPEQFIPIFGMLCGSTISGIVVATGFVLRELQENRGNVEVYLAFGASRFEACKPIVVEALRLALLPTINSMSVIGLISIPGMMTGSILGGASVDQAAKLQMVIMFMISAASALAAITCTVITLMVTVDSEHRVRNDLIQTDKHAVWKGRDRMIKSIMGGFRNRSIRLGPGPGGDERRSLLVNAEA</sequence>
<evidence type="ECO:0000313" key="8">
    <source>
        <dbReference type="Proteomes" id="UP000886523"/>
    </source>
</evidence>
<feature type="transmembrane region" description="Helical" evidence="6">
    <location>
        <begin position="232"/>
        <end position="254"/>
    </location>
</feature>
<dbReference type="AlphaFoldDB" id="A0A9P6BBB3"/>
<feature type="transmembrane region" description="Helical" evidence="6">
    <location>
        <begin position="191"/>
        <end position="212"/>
    </location>
</feature>
<evidence type="ECO:0000256" key="1">
    <source>
        <dbReference type="ARBA" id="ARBA00004141"/>
    </source>
</evidence>
<protein>
    <submittedName>
        <fullName evidence="7">Uncharacterized protein</fullName>
    </submittedName>
</protein>
<name>A0A9P6BBB3_9AGAM</name>
<evidence type="ECO:0000256" key="5">
    <source>
        <dbReference type="ARBA" id="ARBA00023136"/>
    </source>
</evidence>
<dbReference type="EMBL" id="MU128916">
    <property type="protein sequence ID" value="KAF9519691.1"/>
    <property type="molecule type" value="Genomic_DNA"/>
</dbReference>